<accession>A0A8T0K6X9</accession>
<comment type="caution">
    <text evidence="1">The sequence shown here is derived from an EMBL/GenBank/DDBJ whole genome shotgun (WGS) entry which is preliminary data.</text>
</comment>
<gene>
    <name evidence="1" type="ORF">HKW66_Vig0072380</name>
</gene>
<protein>
    <submittedName>
        <fullName evidence="1">Uncharacterized protein</fullName>
    </submittedName>
</protein>
<proteinExistence type="predicted"/>
<name>A0A8T0K6X9_PHAAN</name>
<organism evidence="1 2">
    <name type="scientific">Phaseolus angularis</name>
    <name type="common">Azuki bean</name>
    <name type="synonym">Vigna angularis</name>
    <dbReference type="NCBI Taxonomy" id="3914"/>
    <lineage>
        <taxon>Eukaryota</taxon>
        <taxon>Viridiplantae</taxon>
        <taxon>Streptophyta</taxon>
        <taxon>Embryophyta</taxon>
        <taxon>Tracheophyta</taxon>
        <taxon>Spermatophyta</taxon>
        <taxon>Magnoliopsida</taxon>
        <taxon>eudicotyledons</taxon>
        <taxon>Gunneridae</taxon>
        <taxon>Pentapetalae</taxon>
        <taxon>rosids</taxon>
        <taxon>fabids</taxon>
        <taxon>Fabales</taxon>
        <taxon>Fabaceae</taxon>
        <taxon>Papilionoideae</taxon>
        <taxon>50 kb inversion clade</taxon>
        <taxon>NPAAA clade</taxon>
        <taxon>indigoferoid/millettioid clade</taxon>
        <taxon>Phaseoleae</taxon>
        <taxon>Vigna</taxon>
    </lineage>
</organism>
<dbReference type="EMBL" id="JABFOF010000006">
    <property type="protein sequence ID" value="KAG2395386.1"/>
    <property type="molecule type" value="Genomic_DNA"/>
</dbReference>
<reference evidence="1 2" key="1">
    <citation type="submission" date="2020-05" db="EMBL/GenBank/DDBJ databases">
        <title>Vigna angularis (adzuki bean) Var. LongXiaoDou No. 4 denovo assembly.</title>
        <authorList>
            <person name="Xiang H."/>
        </authorList>
    </citation>
    <scope>NUCLEOTIDE SEQUENCE [LARGE SCALE GENOMIC DNA]</scope>
    <source>
        <tissue evidence="1">Leaf</tissue>
    </source>
</reference>
<dbReference type="Proteomes" id="UP000743370">
    <property type="component" value="Unassembled WGS sequence"/>
</dbReference>
<evidence type="ECO:0000313" key="2">
    <source>
        <dbReference type="Proteomes" id="UP000743370"/>
    </source>
</evidence>
<evidence type="ECO:0000313" key="1">
    <source>
        <dbReference type="EMBL" id="KAG2395386.1"/>
    </source>
</evidence>
<dbReference type="AlphaFoldDB" id="A0A8T0K6X9"/>
<sequence length="120" mass="13061">MMVLQTHSTTLAAETRISPMQKSTVELIQAIETGMTTQTTTVNVSFITVALSMVMATEATSRVALTPPQITTTNIFLHLLFAAQYGLLLCCNITNKCKGFPVIPKPCYVVIVVVNNKDLL</sequence>